<feature type="coiled-coil region" evidence="1">
    <location>
        <begin position="23"/>
        <end position="50"/>
    </location>
</feature>
<organism evidence="3 4">
    <name type="scientific">Rhinocladiella mackenziei CBS 650.93</name>
    <dbReference type="NCBI Taxonomy" id="1442369"/>
    <lineage>
        <taxon>Eukaryota</taxon>
        <taxon>Fungi</taxon>
        <taxon>Dikarya</taxon>
        <taxon>Ascomycota</taxon>
        <taxon>Pezizomycotina</taxon>
        <taxon>Eurotiomycetes</taxon>
        <taxon>Chaetothyriomycetidae</taxon>
        <taxon>Chaetothyriales</taxon>
        <taxon>Herpotrichiellaceae</taxon>
        <taxon>Rhinocladiella</taxon>
    </lineage>
</organism>
<protein>
    <submittedName>
        <fullName evidence="3">Rhinocladiella mackenziei CBS 650.93 unplaced genomic scaffold supercont1.1, whole genome shotgun sequence</fullName>
    </submittedName>
</protein>
<dbReference type="GeneID" id="25288196"/>
<keyword evidence="1" id="KW-0175">Coiled coil</keyword>
<evidence type="ECO:0000256" key="2">
    <source>
        <dbReference type="SAM" id="MobiDB-lite"/>
    </source>
</evidence>
<dbReference type="Proteomes" id="UP000053617">
    <property type="component" value="Unassembled WGS sequence"/>
</dbReference>
<dbReference type="VEuPathDB" id="FungiDB:Z518_00125"/>
<dbReference type="OrthoDB" id="4511102at2759"/>
<dbReference type="Pfam" id="PF11905">
    <property type="entry name" value="DUF3425"/>
    <property type="match status" value="1"/>
</dbReference>
<evidence type="ECO:0000256" key="1">
    <source>
        <dbReference type="SAM" id="Coils"/>
    </source>
</evidence>
<dbReference type="PANTHER" id="PTHR37012:SF2">
    <property type="entry name" value="BZIP DOMAIN-CONTAINING PROTEIN-RELATED"/>
    <property type="match status" value="1"/>
</dbReference>
<dbReference type="HOGENOM" id="CLU_035450_0_0_1"/>
<dbReference type="InterPro" id="IPR021833">
    <property type="entry name" value="DUF3425"/>
</dbReference>
<dbReference type="PANTHER" id="PTHR37012">
    <property type="entry name" value="B-ZIP TRANSCRIPTION FACTOR (EUROFUNG)-RELATED"/>
    <property type="match status" value="1"/>
</dbReference>
<reference evidence="3 4" key="1">
    <citation type="submission" date="2015-01" db="EMBL/GenBank/DDBJ databases">
        <title>The Genome Sequence of Rhinocladiella mackenzie CBS 650.93.</title>
        <authorList>
            <consortium name="The Broad Institute Genomics Platform"/>
            <person name="Cuomo C."/>
            <person name="de Hoog S."/>
            <person name="Gorbushina A."/>
            <person name="Stielow B."/>
            <person name="Teixiera M."/>
            <person name="Abouelleil A."/>
            <person name="Chapman S.B."/>
            <person name="Priest M."/>
            <person name="Young S.K."/>
            <person name="Wortman J."/>
            <person name="Nusbaum C."/>
            <person name="Birren B."/>
        </authorList>
    </citation>
    <scope>NUCLEOTIDE SEQUENCE [LARGE SCALE GENOMIC DNA]</scope>
    <source>
        <strain evidence="3 4">CBS 650.93</strain>
    </source>
</reference>
<feature type="compositionally biased region" description="Polar residues" evidence="2">
    <location>
        <begin position="505"/>
        <end position="517"/>
    </location>
</feature>
<gene>
    <name evidence="3" type="ORF">Z518_00125</name>
</gene>
<dbReference type="STRING" id="1442369.A0A0D2G3D4"/>
<sequence>MEGRNWKKKMNERQLERKRVMDRLGQRRARQQVKRNVAQLEDRLAAVLRGDHNSLVRQLVQENAALWATVERYELKLESILLSTEECLEENRMTGRGVHSSTRLSLQCPPPSPGPLWTRGDQVPNLEHQRHFDHSNPEDSLPILHSTMFRSVPIKFRDSSRPWEVVVDDIVEFVTSWKLLHHPKSGFEFIVSCCALDSRSDSLTAESIRELAKEKSFYANLLERLVPDAQNASVAEKADAKDTSEIVSEVEIQRRAIALCACEIVTPWRSIFRSVIECISIFWKAYNFFMFLAFPTPENLAKVPSWLWPTRSQLQKEHPLFIDILLWYIPIWLRAREQKMLTEANRPGLREKLSTSWHIYSPKDLSVHFVRHFQVYNFTHHGPGLPISVKEDQSGLKLEEGLETTINNLNNWILNSAFFAQFPDLISCVTDYPSEHLFSLLRAKDWRPGAQYDPGVAMSAAHSTPFPPQVPPVPGLGHSPWLYGRSGRFQNPEINPAGNTDRDSGTSNTQAVGSASNEKAVNVDFQIRGLNNDFMSDMFHESDLNLDYFDSFAPDKSAHHN</sequence>
<keyword evidence="4" id="KW-1185">Reference proteome</keyword>
<evidence type="ECO:0000313" key="3">
    <source>
        <dbReference type="EMBL" id="KIX09047.1"/>
    </source>
</evidence>
<evidence type="ECO:0000313" key="4">
    <source>
        <dbReference type="Proteomes" id="UP000053617"/>
    </source>
</evidence>
<feature type="region of interest" description="Disordered" evidence="2">
    <location>
        <begin position="487"/>
        <end position="517"/>
    </location>
</feature>
<proteinExistence type="predicted"/>
<dbReference type="EMBL" id="KN847475">
    <property type="protein sequence ID" value="KIX09047.1"/>
    <property type="molecule type" value="Genomic_DNA"/>
</dbReference>
<accession>A0A0D2G3D4</accession>
<dbReference type="AlphaFoldDB" id="A0A0D2G3D4"/>
<name>A0A0D2G3D4_9EURO</name>
<dbReference type="RefSeq" id="XP_013276183.1">
    <property type="nucleotide sequence ID" value="XM_013420729.1"/>
</dbReference>